<reference evidence="1 2" key="1">
    <citation type="journal article" date="2019" name="Commun. Biol.">
        <title>The bagworm genome reveals a unique fibroin gene that provides high tensile strength.</title>
        <authorList>
            <person name="Kono N."/>
            <person name="Nakamura H."/>
            <person name="Ohtoshi R."/>
            <person name="Tomita M."/>
            <person name="Numata K."/>
            <person name="Arakawa K."/>
        </authorList>
    </citation>
    <scope>NUCLEOTIDE SEQUENCE [LARGE SCALE GENOMIC DNA]</scope>
</reference>
<comment type="caution">
    <text evidence="1">The sequence shown here is derived from an EMBL/GenBank/DDBJ whole genome shotgun (WGS) entry which is preliminary data.</text>
</comment>
<name>A0A4C1XSA4_EUMVA</name>
<dbReference type="Proteomes" id="UP000299102">
    <property type="component" value="Unassembled WGS sequence"/>
</dbReference>
<dbReference type="AlphaFoldDB" id="A0A4C1XSA4"/>
<accession>A0A4C1XSA4</accession>
<organism evidence="1 2">
    <name type="scientific">Eumeta variegata</name>
    <name type="common">Bagworm moth</name>
    <name type="synonym">Eumeta japonica</name>
    <dbReference type="NCBI Taxonomy" id="151549"/>
    <lineage>
        <taxon>Eukaryota</taxon>
        <taxon>Metazoa</taxon>
        <taxon>Ecdysozoa</taxon>
        <taxon>Arthropoda</taxon>
        <taxon>Hexapoda</taxon>
        <taxon>Insecta</taxon>
        <taxon>Pterygota</taxon>
        <taxon>Neoptera</taxon>
        <taxon>Endopterygota</taxon>
        <taxon>Lepidoptera</taxon>
        <taxon>Glossata</taxon>
        <taxon>Ditrysia</taxon>
        <taxon>Tineoidea</taxon>
        <taxon>Psychidae</taxon>
        <taxon>Oiketicinae</taxon>
        <taxon>Eumeta</taxon>
    </lineage>
</organism>
<protein>
    <submittedName>
        <fullName evidence="1">Uncharacterized protein</fullName>
    </submittedName>
</protein>
<keyword evidence="2" id="KW-1185">Reference proteome</keyword>
<evidence type="ECO:0000313" key="1">
    <source>
        <dbReference type="EMBL" id="GBP66836.1"/>
    </source>
</evidence>
<evidence type="ECO:0000313" key="2">
    <source>
        <dbReference type="Proteomes" id="UP000299102"/>
    </source>
</evidence>
<dbReference type="EMBL" id="BGZK01000968">
    <property type="protein sequence ID" value="GBP66836.1"/>
    <property type="molecule type" value="Genomic_DNA"/>
</dbReference>
<proteinExistence type="predicted"/>
<gene>
    <name evidence="1" type="ORF">EVAR_59533_1</name>
</gene>
<sequence>MHQDPGRTSRMFMRILAFASLGAENRSFHGNDCTGDFLCLKPSGRRRGVRDTRAGAFVTFAYLWIPAPEARSKASDRDHYRSNFCSNITRPELGKVVVDV</sequence>